<evidence type="ECO:0000313" key="4">
    <source>
        <dbReference type="Proteomes" id="UP000178602"/>
    </source>
</evidence>
<dbReference type="InterPro" id="IPR021435">
    <property type="entry name" value="DUF3084"/>
</dbReference>
<organism evidence="3 4">
    <name type="scientific">candidate division WOR-1 bacterium RIFOXYC12_FULL_54_18</name>
    <dbReference type="NCBI Taxonomy" id="1802584"/>
    <lineage>
        <taxon>Bacteria</taxon>
        <taxon>Bacillati</taxon>
        <taxon>Saganbacteria</taxon>
    </lineage>
</organism>
<keyword evidence="2" id="KW-0472">Membrane</keyword>
<accession>A0A1F4T5Z2</accession>
<sequence>MTFIAQIIILLVLVGGVVAYIGNLVGKSIGKRRLTLFNLRPRHTAMTITVISGSLIALFTFLIVITISQDARTAILGLERLKTQVELKNQEVKAANRALIDLNNELERKRAQQEELEAKLTGAKNEIAVLQTARAKLSQEIKTTRQGQLLFKNGDIISVSLIQAGPDHDKLIDGLRRIIAGADLELMTMGIKVQGGVIAVLPEEFDDAVDSLTGKVGVYIVKLIAGRNVLWGEKVPAAFDFELNQLIYPGGEEIGEREIPAGLSEEKIQQEIMSLLKSVHLSARTAGIIPDNTGSIGSLPYSQIFELAKKIKAGKKPVTLKVVAKKEIFMIGPLEVDFKTVAK</sequence>
<dbReference type="Pfam" id="PF11283">
    <property type="entry name" value="DUF3084"/>
    <property type="match status" value="1"/>
</dbReference>
<keyword evidence="1" id="KW-0175">Coiled coil</keyword>
<feature type="transmembrane region" description="Helical" evidence="2">
    <location>
        <begin position="45"/>
        <end position="67"/>
    </location>
</feature>
<keyword evidence="2" id="KW-1133">Transmembrane helix</keyword>
<feature type="coiled-coil region" evidence="1">
    <location>
        <begin position="78"/>
        <end position="140"/>
    </location>
</feature>
<dbReference type="EMBL" id="MEUG01000001">
    <property type="protein sequence ID" value="OGC28182.1"/>
    <property type="molecule type" value="Genomic_DNA"/>
</dbReference>
<dbReference type="Proteomes" id="UP000178602">
    <property type="component" value="Unassembled WGS sequence"/>
</dbReference>
<protein>
    <recommendedName>
        <fullName evidence="5">DUF3084 domain-containing protein</fullName>
    </recommendedName>
</protein>
<evidence type="ECO:0000313" key="3">
    <source>
        <dbReference type="EMBL" id="OGC28182.1"/>
    </source>
</evidence>
<proteinExistence type="predicted"/>
<keyword evidence="2" id="KW-0812">Transmembrane</keyword>
<comment type="caution">
    <text evidence="3">The sequence shown here is derived from an EMBL/GenBank/DDBJ whole genome shotgun (WGS) entry which is preliminary data.</text>
</comment>
<gene>
    <name evidence="3" type="ORF">A3K49_04260</name>
</gene>
<evidence type="ECO:0000256" key="1">
    <source>
        <dbReference type="SAM" id="Coils"/>
    </source>
</evidence>
<evidence type="ECO:0000256" key="2">
    <source>
        <dbReference type="SAM" id="Phobius"/>
    </source>
</evidence>
<evidence type="ECO:0008006" key="5">
    <source>
        <dbReference type="Google" id="ProtNLM"/>
    </source>
</evidence>
<dbReference type="AlphaFoldDB" id="A0A1F4T5Z2"/>
<reference evidence="3 4" key="1">
    <citation type="journal article" date="2016" name="Nat. Commun.">
        <title>Thousands of microbial genomes shed light on interconnected biogeochemical processes in an aquifer system.</title>
        <authorList>
            <person name="Anantharaman K."/>
            <person name="Brown C.T."/>
            <person name="Hug L.A."/>
            <person name="Sharon I."/>
            <person name="Castelle C.J."/>
            <person name="Probst A.J."/>
            <person name="Thomas B.C."/>
            <person name="Singh A."/>
            <person name="Wilkins M.J."/>
            <person name="Karaoz U."/>
            <person name="Brodie E.L."/>
            <person name="Williams K.H."/>
            <person name="Hubbard S.S."/>
            <person name="Banfield J.F."/>
        </authorList>
    </citation>
    <scope>NUCLEOTIDE SEQUENCE [LARGE SCALE GENOMIC DNA]</scope>
</reference>
<name>A0A1F4T5Z2_UNCSA</name>
<feature type="transmembrane region" description="Helical" evidence="2">
    <location>
        <begin position="6"/>
        <end position="25"/>
    </location>
</feature>